<dbReference type="InterPro" id="IPR015988">
    <property type="entry name" value="STAT_TF_CC"/>
</dbReference>
<dbReference type="GO" id="GO:0042981">
    <property type="term" value="P:regulation of apoptotic process"/>
    <property type="evidence" value="ECO:0007669"/>
    <property type="project" value="UniProtKB-ARBA"/>
</dbReference>
<evidence type="ECO:0000256" key="11">
    <source>
        <dbReference type="ARBA" id="ARBA00022999"/>
    </source>
</evidence>
<dbReference type="FunFam" id="1.20.1050.20:FF:000001">
    <property type="entry name" value="Signal transducer and activator of transcription"/>
    <property type="match status" value="1"/>
</dbReference>
<dbReference type="GO" id="GO:0007259">
    <property type="term" value="P:cell surface receptor signaling pathway via JAK-STAT"/>
    <property type="evidence" value="ECO:0007669"/>
    <property type="project" value="UniProtKB-ARBA"/>
</dbReference>
<dbReference type="InterPro" id="IPR013800">
    <property type="entry name" value="STAT_TF_alpha"/>
</dbReference>
<evidence type="ECO:0000256" key="14">
    <source>
        <dbReference type="ARBA" id="ARBA00023125"/>
    </source>
</evidence>
<dbReference type="GO" id="GO:0060333">
    <property type="term" value="P:type II interferon-mediated signaling pathway"/>
    <property type="evidence" value="ECO:0007669"/>
    <property type="project" value="UniProtKB-ARBA"/>
</dbReference>
<dbReference type="GO" id="GO:0000981">
    <property type="term" value="F:DNA-binding transcription factor activity, RNA polymerase II-specific"/>
    <property type="evidence" value="ECO:0007669"/>
    <property type="project" value="UniProtKB-ARBA"/>
</dbReference>
<dbReference type="Gene3D" id="1.20.1050.20">
    <property type="entry name" value="STAT transcription factor, all-alpha domain"/>
    <property type="match status" value="1"/>
</dbReference>
<evidence type="ECO:0000256" key="16">
    <source>
        <dbReference type="ARBA" id="ARBA00023163"/>
    </source>
</evidence>
<dbReference type="InterPro" id="IPR048988">
    <property type="entry name" value="STAT_linker"/>
</dbReference>
<dbReference type="InterPro" id="IPR013801">
    <property type="entry name" value="STAT_TF_DNA-bd"/>
</dbReference>
<dbReference type="FunFam" id="1.10.532.10:FF:000001">
    <property type="entry name" value="Signal transducer and activator of transcription"/>
    <property type="match status" value="1"/>
</dbReference>
<dbReference type="SMART" id="SM00964">
    <property type="entry name" value="STAT_int"/>
    <property type="match status" value="1"/>
</dbReference>
<keyword evidence="7 19" id="KW-0597">Phosphoprotein</keyword>
<dbReference type="GO" id="GO:0060337">
    <property type="term" value="P:type I interferon-mediated signaling pathway"/>
    <property type="evidence" value="ECO:0007669"/>
    <property type="project" value="UniProtKB-ARBA"/>
</dbReference>
<evidence type="ECO:0000256" key="4">
    <source>
        <dbReference type="ARBA" id="ARBA00022481"/>
    </source>
</evidence>
<keyword evidence="8" id="KW-0013">ADP-ribosylation</keyword>
<dbReference type="GO" id="GO:0051093">
    <property type="term" value="P:negative regulation of developmental process"/>
    <property type="evidence" value="ECO:0007669"/>
    <property type="project" value="UniProtKB-ARBA"/>
</dbReference>
<comment type="similarity">
    <text evidence="3 19">Belongs to the transcription factor STAT family.</text>
</comment>
<dbReference type="Ensembl" id="ENSCCRT00015060269.1">
    <property type="protein sequence ID" value="ENSCCRP00015058351.1"/>
    <property type="gene ID" value="ENSCCRG00015023458.1"/>
</dbReference>
<dbReference type="Pfam" id="PF01017">
    <property type="entry name" value="STAT_alpha"/>
    <property type="match status" value="1"/>
</dbReference>
<evidence type="ECO:0000256" key="9">
    <source>
        <dbReference type="ARBA" id="ARBA00022843"/>
    </source>
</evidence>
<keyword evidence="6" id="KW-1017">Isopeptide bond</keyword>
<keyword evidence="16 19" id="KW-0804">Transcription</keyword>
<sequence>MTLWNQLQLLDSLYLEQVDQLYDEAFPMEIRQYLSQWIESHDWESVASNVSLATLRFHELLNQLDEHYSRLNLGNNFLLQHNIRKIKRNLQEHFQEDPVHMAMIIASTLNEERKILETALSTQDKGGSSQGSFLMEQQNQLSNKVNNLKTSVNYNVLEDAQDEYDFKRNTLQSRVEGEMNCQITKEIQQEEMALRQMFVGLSKKREVVIKEIANALTVAEQIQLSLVSEELPEWKKRQQMACIGGPPNACLDQLQSWFTAVAECLQQIRQQLKKIQELVQKFTYNNDPLTLGKSQLDEQALSLFKNLLLNSLVVERQPCMPTHPQRPLVIKTGIQFTVKIRSLVKLPELNCQLKIKVSIDKDSTEKDTIKGCRKFNILGTFSKVLNLEESSGCLAAEFRHLVRCEKQTDITTPLIISEELHILHFETQLIQPELCVDLSITSLPIVVISHVNQLPSAWGSILWYNILCSEPHNLTFFLNPPPVKWEQLSKVLSWQFSSVTKRALNSEQLRTLADKLLGHEAQGDPEGLINWNTFCKMSPNERGLPFWLWIDGILDLIKRHLLNIWNDGYIIGFLSKDRERALLSGKLPGTFLLRFSETCRDGGITITWVEYSQDGEPKTHSVKPYTKTDLASISLPNVIRSYTLTAAEKIPVNPLIYLYPDIPKDDAFGRYYTSLDGRFSLFNHSFIQKKRG</sequence>
<dbReference type="Pfam" id="PF21354">
    <property type="entry name" value="STAT_linker"/>
    <property type="match status" value="1"/>
</dbReference>
<dbReference type="Gene3D" id="1.10.532.10">
    <property type="entry name" value="STAT transcription factor, N-terminal domain"/>
    <property type="match status" value="1"/>
</dbReference>
<proteinExistence type="inferred from homology"/>
<dbReference type="InterPro" id="IPR036535">
    <property type="entry name" value="STAT_N_sf"/>
</dbReference>
<evidence type="ECO:0000256" key="13">
    <source>
        <dbReference type="ARBA" id="ARBA00023054"/>
    </source>
</evidence>
<dbReference type="SUPFAM" id="SSF55550">
    <property type="entry name" value="SH2 domain"/>
    <property type="match status" value="1"/>
</dbReference>
<dbReference type="SUPFAM" id="SSF48092">
    <property type="entry name" value="Transcription factor STAT-4 N-domain"/>
    <property type="match status" value="1"/>
</dbReference>
<comment type="subcellular location">
    <subcellularLocation>
        <location evidence="2 19">Cytoplasm</location>
    </subcellularLocation>
    <subcellularLocation>
        <location evidence="1 19">Nucleus</location>
    </subcellularLocation>
</comment>
<evidence type="ECO:0000256" key="17">
    <source>
        <dbReference type="ARBA" id="ARBA00023242"/>
    </source>
</evidence>
<keyword evidence="15 19" id="KW-0010">Activator</keyword>
<dbReference type="GO" id="GO:0005737">
    <property type="term" value="C:cytoplasm"/>
    <property type="evidence" value="ECO:0007669"/>
    <property type="project" value="UniProtKB-SubCell"/>
</dbReference>
<keyword evidence="14 19" id="KW-0238">DNA-binding</keyword>
<evidence type="ECO:0000256" key="7">
    <source>
        <dbReference type="ARBA" id="ARBA00022553"/>
    </source>
</evidence>
<dbReference type="GO" id="GO:0051607">
    <property type="term" value="P:defense response to virus"/>
    <property type="evidence" value="ECO:0007669"/>
    <property type="project" value="UniProtKB-ARBA"/>
</dbReference>
<evidence type="ECO:0000313" key="21">
    <source>
        <dbReference type="Ensembl" id="ENSCCRP00015058351.1"/>
    </source>
</evidence>
<keyword evidence="12 19" id="KW-0805">Transcription regulation</keyword>
<evidence type="ECO:0000256" key="19">
    <source>
        <dbReference type="RuleBase" id="RU046415"/>
    </source>
</evidence>
<evidence type="ECO:0000256" key="18">
    <source>
        <dbReference type="PROSITE-ProRule" id="PRU00191"/>
    </source>
</evidence>
<name>A0A8C1VX20_CYPCA</name>
<evidence type="ECO:0000256" key="8">
    <source>
        <dbReference type="ARBA" id="ARBA00022765"/>
    </source>
</evidence>
<keyword evidence="11 18" id="KW-0727">SH2 domain</keyword>
<keyword evidence="10" id="KW-0007">Acetylation</keyword>
<dbReference type="FunFam" id="2.60.40.630:FF:000001">
    <property type="entry name" value="Signal transducer and activator of transcription"/>
    <property type="match status" value="1"/>
</dbReference>
<keyword evidence="5 19" id="KW-0963">Cytoplasm</keyword>
<dbReference type="PROSITE" id="PS50001">
    <property type="entry name" value="SH2"/>
    <property type="match status" value="1"/>
</dbReference>
<accession>A0A8C1VX20</accession>
<protein>
    <recommendedName>
        <fullName evidence="19">Signal transducer and activator of transcription</fullName>
    </recommendedName>
</protein>
<reference evidence="21" key="1">
    <citation type="submission" date="2025-08" db="UniProtKB">
        <authorList>
            <consortium name="Ensembl"/>
        </authorList>
    </citation>
    <scope>IDENTIFICATION</scope>
</reference>
<evidence type="ECO:0000256" key="6">
    <source>
        <dbReference type="ARBA" id="ARBA00022499"/>
    </source>
</evidence>
<dbReference type="GO" id="GO:0003677">
    <property type="term" value="F:DNA binding"/>
    <property type="evidence" value="ECO:0007669"/>
    <property type="project" value="UniProtKB-KW"/>
</dbReference>
<keyword evidence="4" id="KW-0488">Methylation</keyword>
<evidence type="ECO:0000313" key="22">
    <source>
        <dbReference type="Proteomes" id="UP000694700"/>
    </source>
</evidence>
<dbReference type="InterPro" id="IPR012345">
    <property type="entry name" value="STAT_TF_DNA-bd_N"/>
</dbReference>
<dbReference type="Gene3D" id="1.10.238.10">
    <property type="entry name" value="EF-hand"/>
    <property type="match status" value="1"/>
</dbReference>
<dbReference type="GO" id="GO:0060429">
    <property type="term" value="P:epithelium development"/>
    <property type="evidence" value="ECO:0007669"/>
    <property type="project" value="UniProtKB-ARBA"/>
</dbReference>
<dbReference type="InterPro" id="IPR001217">
    <property type="entry name" value="STAT"/>
</dbReference>
<keyword evidence="17 19" id="KW-0539">Nucleus</keyword>
<dbReference type="InterPro" id="IPR036860">
    <property type="entry name" value="SH2_dom_sf"/>
</dbReference>
<dbReference type="InterPro" id="IPR013799">
    <property type="entry name" value="STAT_TF_prot_interaction"/>
</dbReference>
<dbReference type="Gene3D" id="2.60.40.630">
    <property type="entry name" value="STAT transcription factor, DNA-binding domain"/>
    <property type="match status" value="1"/>
</dbReference>
<dbReference type="FunFam" id="1.10.238.10:FF:000012">
    <property type="entry name" value="Signal transducer and activator of transcription"/>
    <property type="match status" value="1"/>
</dbReference>
<evidence type="ECO:0000256" key="2">
    <source>
        <dbReference type="ARBA" id="ARBA00004496"/>
    </source>
</evidence>
<dbReference type="SUPFAM" id="SSF49417">
    <property type="entry name" value="p53-like transcription factors"/>
    <property type="match status" value="1"/>
</dbReference>
<evidence type="ECO:0000256" key="3">
    <source>
        <dbReference type="ARBA" id="ARBA00005586"/>
    </source>
</evidence>
<dbReference type="Gene3D" id="3.30.505.10">
    <property type="entry name" value="SH2 domain"/>
    <property type="match status" value="1"/>
</dbReference>
<evidence type="ECO:0000259" key="20">
    <source>
        <dbReference type="PROSITE" id="PS50001"/>
    </source>
</evidence>
<evidence type="ECO:0000256" key="1">
    <source>
        <dbReference type="ARBA" id="ARBA00004123"/>
    </source>
</evidence>
<dbReference type="SUPFAM" id="SSF47655">
    <property type="entry name" value="STAT"/>
    <property type="match status" value="1"/>
</dbReference>
<evidence type="ECO:0000256" key="10">
    <source>
        <dbReference type="ARBA" id="ARBA00022990"/>
    </source>
</evidence>
<organism evidence="21 22">
    <name type="scientific">Cyprinus carpio</name>
    <name type="common">Common carp</name>
    <dbReference type="NCBI Taxonomy" id="7962"/>
    <lineage>
        <taxon>Eukaryota</taxon>
        <taxon>Metazoa</taxon>
        <taxon>Chordata</taxon>
        <taxon>Craniata</taxon>
        <taxon>Vertebrata</taxon>
        <taxon>Euteleostomi</taxon>
        <taxon>Actinopterygii</taxon>
        <taxon>Neopterygii</taxon>
        <taxon>Teleostei</taxon>
        <taxon>Ostariophysi</taxon>
        <taxon>Cypriniformes</taxon>
        <taxon>Cyprinidae</taxon>
        <taxon>Cyprininae</taxon>
        <taxon>Cyprinus</taxon>
    </lineage>
</organism>
<dbReference type="FunFam" id="3.30.505.10:FF:000003">
    <property type="entry name" value="Signal transducer and activator of transcription"/>
    <property type="match status" value="1"/>
</dbReference>
<keyword evidence="13" id="KW-0175">Coiled coil</keyword>
<dbReference type="Pfam" id="PF02864">
    <property type="entry name" value="STAT_bind"/>
    <property type="match status" value="1"/>
</dbReference>
<keyword evidence="9" id="KW-0832">Ubl conjugation</keyword>
<dbReference type="InterPro" id="IPR000980">
    <property type="entry name" value="SH2"/>
</dbReference>
<evidence type="ECO:0000256" key="15">
    <source>
        <dbReference type="ARBA" id="ARBA00023159"/>
    </source>
</evidence>
<evidence type="ECO:0000256" key="12">
    <source>
        <dbReference type="ARBA" id="ARBA00023015"/>
    </source>
</evidence>
<dbReference type="Pfam" id="PF02865">
    <property type="entry name" value="STAT_int"/>
    <property type="match status" value="1"/>
</dbReference>
<dbReference type="GO" id="GO:0009653">
    <property type="term" value="P:anatomical structure morphogenesis"/>
    <property type="evidence" value="ECO:0007669"/>
    <property type="project" value="UniProtKB-ARBA"/>
</dbReference>
<dbReference type="InterPro" id="IPR008967">
    <property type="entry name" value="p53-like_TF_DNA-bd_sf"/>
</dbReference>
<dbReference type="PANTHER" id="PTHR11801">
    <property type="entry name" value="SIGNAL TRANSDUCER AND ACTIVATOR OF TRANSCRIPTION"/>
    <property type="match status" value="1"/>
</dbReference>
<dbReference type="Pfam" id="PF00017">
    <property type="entry name" value="SH2"/>
    <property type="match status" value="1"/>
</dbReference>
<dbReference type="Proteomes" id="UP000694700">
    <property type="component" value="Unplaced"/>
</dbReference>
<feature type="domain" description="SH2" evidence="20">
    <location>
        <begin position="565"/>
        <end position="661"/>
    </location>
</feature>
<evidence type="ECO:0000256" key="5">
    <source>
        <dbReference type="ARBA" id="ARBA00022490"/>
    </source>
</evidence>
<dbReference type="GO" id="GO:0005654">
    <property type="term" value="C:nucleoplasm"/>
    <property type="evidence" value="ECO:0007669"/>
    <property type="project" value="UniProtKB-ARBA"/>
</dbReference>
<dbReference type="AlphaFoldDB" id="A0A8C1VX20"/>